<reference evidence="2" key="2">
    <citation type="submission" date="2023-05" db="EMBL/GenBank/DDBJ databases">
        <authorList>
            <consortium name="Lawrence Berkeley National Laboratory"/>
            <person name="Steindorff A."/>
            <person name="Hensen N."/>
            <person name="Bonometti L."/>
            <person name="Westerberg I."/>
            <person name="Brannstrom I.O."/>
            <person name="Guillou S."/>
            <person name="Cros-Aarteil S."/>
            <person name="Calhoun S."/>
            <person name="Haridas S."/>
            <person name="Kuo A."/>
            <person name="Mondo S."/>
            <person name="Pangilinan J."/>
            <person name="Riley R."/>
            <person name="Labutti K."/>
            <person name="Andreopoulos B."/>
            <person name="Lipzen A."/>
            <person name="Chen C."/>
            <person name="Yanf M."/>
            <person name="Daum C."/>
            <person name="Ng V."/>
            <person name="Clum A."/>
            <person name="Ohm R."/>
            <person name="Martin F."/>
            <person name="Silar P."/>
            <person name="Natvig D."/>
            <person name="Lalanne C."/>
            <person name="Gautier V."/>
            <person name="Ament-Velasquez S.L."/>
            <person name="Kruys A."/>
            <person name="Hutchinson M.I."/>
            <person name="Powell A.J."/>
            <person name="Barry K."/>
            <person name="Miller A.N."/>
            <person name="Grigoriev I.V."/>
            <person name="Debuchy R."/>
            <person name="Gladieux P."/>
            <person name="Thoren M.H."/>
            <person name="Johannesson H."/>
        </authorList>
    </citation>
    <scope>NUCLEOTIDE SEQUENCE</scope>
    <source>
        <strain evidence="2">PSN309</strain>
    </source>
</reference>
<dbReference type="Proteomes" id="UP001302126">
    <property type="component" value="Unassembled WGS sequence"/>
</dbReference>
<feature type="compositionally biased region" description="Basic and acidic residues" evidence="1">
    <location>
        <begin position="89"/>
        <end position="102"/>
    </location>
</feature>
<feature type="compositionally biased region" description="Basic and acidic residues" evidence="1">
    <location>
        <begin position="218"/>
        <end position="229"/>
    </location>
</feature>
<reference evidence="2" key="1">
    <citation type="journal article" date="2023" name="Mol. Phylogenet. Evol.">
        <title>Genome-scale phylogeny and comparative genomics of the fungal order Sordariales.</title>
        <authorList>
            <person name="Hensen N."/>
            <person name="Bonometti L."/>
            <person name="Westerberg I."/>
            <person name="Brannstrom I.O."/>
            <person name="Guillou S."/>
            <person name="Cros-Aarteil S."/>
            <person name="Calhoun S."/>
            <person name="Haridas S."/>
            <person name="Kuo A."/>
            <person name="Mondo S."/>
            <person name="Pangilinan J."/>
            <person name="Riley R."/>
            <person name="LaButti K."/>
            <person name="Andreopoulos B."/>
            <person name="Lipzen A."/>
            <person name="Chen C."/>
            <person name="Yan M."/>
            <person name="Daum C."/>
            <person name="Ng V."/>
            <person name="Clum A."/>
            <person name="Steindorff A."/>
            <person name="Ohm R.A."/>
            <person name="Martin F."/>
            <person name="Silar P."/>
            <person name="Natvig D.O."/>
            <person name="Lalanne C."/>
            <person name="Gautier V."/>
            <person name="Ament-Velasquez S.L."/>
            <person name="Kruys A."/>
            <person name="Hutchinson M.I."/>
            <person name="Powell A.J."/>
            <person name="Barry K."/>
            <person name="Miller A.N."/>
            <person name="Grigoriev I.V."/>
            <person name="Debuchy R."/>
            <person name="Gladieux P."/>
            <person name="Hiltunen Thoren M."/>
            <person name="Johannesson H."/>
        </authorList>
    </citation>
    <scope>NUCLEOTIDE SEQUENCE</scope>
    <source>
        <strain evidence="2">PSN309</strain>
    </source>
</reference>
<feature type="compositionally biased region" description="Basic and acidic residues" evidence="1">
    <location>
        <begin position="174"/>
        <end position="190"/>
    </location>
</feature>
<keyword evidence="3" id="KW-1185">Reference proteome</keyword>
<name>A0AAN6WNG1_9PEZI</name>
<protein>
    <submittedName>
        <fullName evidence="2">Uncharacterized protein</fullName>
    </submittedName>
</protein>
<evidence type="ECO:0000256" key="1">
    <source>
        <dbReference type="SAM" id="MobiDB-lite"/>
    </source>
</evidence>
<organism evidence="2 3">
    <name type="scientific">Podospora australis</name>
    <dbReference type="NCBI Taxonomy" id="1536484"/>
    <lineage>
        <taxon>Eukaryota</taxon>
        <taxon>Fungi</taxon>
        <taxon>Dikarya</taxon>
        <taxon>Ascomycota</taxon>
        <taxon>Pezizomycotina</taxon>
        <taxon>Sordariomycetes</taxon>
        <taxon>Sordariomycetidae</taxon>
        <taxon>Sordariales</taxon>
        <taxon>Podosporaceae</taxon>
        <taxon>Podospora</taxon>
    </lineage>
</organism>
<evidence type="ECO:0000313" key="3">
    <source>
        <dbReference type="Proteomes" id="UP001302126"/>
    </source>
</evidence>
<sequence>MSPPIDASTSSCPYNSQPAIASVAAERDSLLKQKKSLKRDLELLQINRDKYLDWGNKLHTELQAARSEIAKLKTELTTLRKQVPTANRQGRERVSERKKEAADTEASWSSEKEVGCTNADWDREKKPANITPSCETAEVDDKVSWGENEVDNSQADWSLDAEPTNRRMSWNSEPEDKFHTTNTNMEDKVTNKKVSWALEKEPSTGSDEESESEPMWGDVERDNGDVSYW</sequence>
<gene>
    <name evidence="2" type="ORF">QBC35DRAFT_455160</name>
</gene>
<accession>A0AAN6WNG1</accession>
<evidence type="ECO:0000313" key="2">
    <source>
        <dbReference type="EMBL" id="KAK4184531.1"/>
    </source>
</evidence>
<proteinExistence type="predicted"/>
<feature type="compositionally biased region" description="Basic and acidic residues" evidence="1">
    <location>
        <begin position="110"/>
        <end position="127"/>
    </location>
</feature>
<dbReference type="EMBL" id="MU864484">
    <property type="protein sequence ID" value="KAK4184531.1"/>
    <property type="molecule type" value="Genomic_DNA"/>
</dbReference>
<dbReference type="AlphaFoldDB" id="A0AAN6WNG1"/>
<feature type="region of interest" description="Disordered" evidence="1">
    <location>
        <begin position="82"/>
        <end position="229"/>
    </location>
</feature>
<comment type="caution">
    <text evidence="2">The sequence shown here is derived from an EMBL/GenBank/DDBJ whole genome shotgun (WGS) entry which is preliminary data.</text>
</comment>